<name>A0ABW1LB75_9BACL</name>
<proteinExistence type="predicted"/>
<dbReference type="Pfam" id="PF02518">
    <property type="entry name" value="HATPase_c"/>
    <property type="match status" value="1"/>
</dbReference>
<dbReference type="InterPro" id="IPR036890">
    <property type="entry name" value="HATPase_C_sf"/>
</dbReference>
<keyword evidence="7 12" id="KW-0067">ATP-binding</keyword>
<dbReference type="PANTHER" id="PTHR43065">
    <property type="entry name" value="SENSOR HISTIDINE KINASE"/>
    <property type="match status" value="1"/>
</dbReference>
<comment type="caution">
    <text evidence="12">The sequence shown here is derived from an EMBL/GenBank/DDBJ whole genome shotgun (WGS) entry which is preliminary data.</text>
</comment>
<dbReference type="Pfam" id="PF00512">
    <property type="entry name" value="HisKA"/>
    <property type="match status" value="1"/>
</dbReference>
<dbReference type="CDD" id="cd00082">
    <property type="entry name" value="HisKA"/>
    <property type="match status" value="1"/>
</dbReference>
<dbReference type="SMART" id="SM00388">
    <property type="entry name" value="HisKA"/>
    <property type="match status" value="1"/>
</dbReference>
<dbReference type="InterPro" id="IPR000014">
    <property type="entry name" value="PAS"/>
</dbReference>
<evidence type="ECO:0000313" key="12">
    <source>
        <dbReference type="EMBL" id="MFC6041245.1"/>
    </source>
</evidence>
<protein>
    <recommendedName>
        <fullName evidence="2">histidine kinase</fullName>
        <ecNumber evidence="2">2.7.13.3</ecNumber>
    </recommendedName>
</protein>
<dbReference type="EMBL" id="JBHSRI010000038">
    <property type="protein sequence ID" value="MFC6041245.1"/>
    <property type="molecule type" value="Genomic_DNA"/>
</dbReference>
<dbReference type="CDD" id="cd00075">
    <property type="entry name" value="HATPase"/>
    <property type="match status" value="1"/>
</dbReference>
<keyword evidence="4" id="KW-0808">Transferase</keyword>
<dbReference type="SUPFAM" id="SSF47384">
    <property type="entry name" value="Homodimeric domain of signal transducing histidine kinase"/>
    <property type="match status" value="1"/>
</dbReference>
<sequence>MNQLIESIGSKEMLNKETSETMYKQIIEYSVETIIIHLDHEILYINQAGADFLKGLKEEIIGGDILSVFHEDEKDLILERIMQGMNGKTATQSLEQTITRFDGSHVNVELYCHPVQFGNKKAIQTVLRDITIRKETEKMLQDRQKLASIGQIAAGIAHEVKNPLTSVKGFLQLLKETNAHPYLFTMESELEKAIDTLQNLLQVSKPNLHDEPIIEIDVCKELNSLMLLFQDKLYNIKIIMDIRDCDKHIFGKKNLYLKAFFNLMKNAIEAMPSQGILRIEHYFQDEYVHVKISDTGVGIPKEKMNLLGTPFFSSKTDGTGLGLTQVFTTINDHNGQISVHSVVNQGTTFHLKLPQLPSRCKATSRCVD</sequence>
<comment type="catalytic activity">
    <reaction evidence="1">
        <text>ATP + protein L-histidine = ADP + protein N-phospho-L-histidine.</text>
        <dbReference type="EC" id="2.7.13.3"/>
    </reaction>
</comment>
<dbReference type="Gene3D" id="1.10.287.130">
    <property type="match status" value="1"/>
</dbReference>
<evidence type="ECO:0000256" key="7">
    <source>
        <dbReference type="ARBA" id="ARBA00022840"/>
    </source>
</evidence>
<dbReference type="PROSITE" id="PS50113">
    <property type="entry name" value="PAC"/>
    <property type="match status" value="1"/>
</dbReference>
<keyword evidence="8" id="KW-0902">Two-component regulatory system</keyword>
<keyword evidence="3" id="KW-0597">Phosphoprotein</keyword>
<organism evidence="12 13">
    <name type="scientific">Paenisporosarcina macmurdoensis</name>
    <dbReference type="NCBI Taxonomy" id="212659"/>
    <lineage>
        <taxon>Bacteria</taxon>
        <taxon>Bacillati</taxon>
        <taxon>Bacillota</taxon>
        <taxon>Bacilli</taxon>
        <taxon>Bacillales</taxon>
        <taxon>Caryophanaceae</taxon>
        <taxon>Paenisporosarcina</taxon>
    </lineage>
</organism>
<dbReference type="RefSeq" id="WP_377736006.1">
    <property type="nucleotide sequence ID" value="NZ_JBHSRI010000038.1"/>
</dbReference>
<evidence type="ECO:0000256" key="3">
    <source>
        <dbReference type="ARBA" id="ARBA00022553"/>
    </source>
</evidence>
<dbReference type="Gene3D" id="3.30.450.20">
    <property type="entry name" value="PAS domain"/>
    <property type="match status" value="1"/>
</dbReference>
<dbReference type="Pfam" id="PF13426">
    <property type="entry name" value="PAS_9"/>
    <property type="match status" value="1"/>
</dbReference>
<dbReference type="InterPro" id="IPR003661">
    <property type="entry name" value="HisK_dim/P_dom"/>
</dbReference>
<dbReference type="GO" id="GO:0005524">
    <property type="term" value="F:ATP binding"/>
    <property type="evidence" value="ECO:0007669"/>
    <property type="project" value="UniProtKB-KW"/>
</dbReference>
<evidence type="ECO:0000259" key="10">
    <source>
        <dbReference type="PROSITE" id="PS50112"/>
    </source>
</evidence>
<feature type="domain" description="Histidine kinase" evidence="9">
    <location>
        <begin position="155"/>
        <end position="357"/>
    </location>
</feature>
<evidence type="ECO:0000256" key="4">
    <source>
        <dbReference type="ARBA" id="ARBA00022679"/>
    </source>
</evidence>
<dbReference type="PRINTS" id="PR00344">
    <property type="entry name" value="BCTRLSENSOR"/>
</dbReference>
<evidence type="ECO:0000256" key="6">
    <source>
        <dbReference type="ARBA" id="ARBA00022777"/>
    </source>
</evidence>
<feature type="domain" description="PAC" evidence="11">
    <location>
        <begin position="92"/>
        <end position="142"/>
    </location>
</feature>
<evidence type="ECO:0000256" key="1">
    <source>
        <dbReference type="ARBA" id="ARBA00000085"/>
    </source>
</evidence>
<dbReference type="SUPFAM" id="SSF55874">
    <property type="entry name" value="ATPase domain of HSP90 chaperone/DNA topoisomerase II/histidine kinase"/>
    <property type="match status" value="1"/>
</dbReference>
<dbReference type="InterPro" id="IPR005467">
    <property type="entry name" value="His_kinase_dom"/>
</dbReference>
<keyword evidence="5" id="KW-0547">Nucleotide-binding</keyword>
<dbReference type="EC" id="2.7.13.3" evidence="2"/>
<dbReference type="Proteomes" id="UP001596170">
    <property type="component" value="Unassembled WGS sequence"/>
</dbReference>
<evidence type="ECO:0000259" key="11">
    <source>
        <dbReference type="PROSITE" id="PS50113"/>
    </source>
</evidence>
<evidence type="ECO:0000256" key="2">
    <source>
        <dbReference type="ARBA" id="ARBA00012438"/>
    </source>
</evidence>
<evidence type="ECO:0000313" key="13">
    <source>
        <dbReference type="Proteomes" id="UP001596170"/>
    </source>
</evidence>
<dbReference type="PROSITE" id="PS50109">
    <property type="entry name" value="HIS_KIN"/>
    <property type="match status" value="1"/>
</dbReference>
<dbReference type="PROSITE" id="PS50112">
    <property type="entry name" value="PAS"/>
    <property type="match status" value="1"/>
</dbReference>
<dbReference type="InterPro" id="IPR036097">
    <property type="entry name" value="HisK_dim/P_sf"/>
</dbReference>
<dbReference type="SMART" id="SM00387">
    <property type="entry name" value="HATPase_c"/>
    <property type="match status" value="1"/>
</dbReference>
<evidence type="ECO:0000259" key="9">
    <source>
        <dbReference type="PROSITE" id="PS50109"/>
    </source>
</evidence>
<dbReference type="PANTHER" id="PTHR43065:SF46">
    <property type="entry name" value="C4-DICARBOXYLATE TRANSPORT SENSOR PROTEIN DCTB"/>
    <property type="match status" value="1"/>
</dbReference>
<dbReference type="Gene3D" id="3.30.565.10">
    <property type="entry name" value="Histidine kinase-like ATPase, C-terminal domain"/>
    <property type="match status" value="1"/>
</dbReference>
<dbReference type="InterPro" id="IPR003594">
    <property type="entry name" value="HATPase_dom"/>
</dbReference>
<dbReference type="SUPFAM" id="SSF55785">
    <property type="entry name" value="PYP-like sensor domain (PAS domain)"/>
    <property type="match status" value="1"/>
</dbReference>
<dbReference type="InterPro" id="IPR000700">
    <property type="entry name" value="PAS-assoc_C"/>
</dbReference>
<dbReference type="InterPro" id="IPR035965">
    <property type="entry name" value="PAS-like_dom_sf"/>
</dbReference>
<keyword evidence="13" id="KW-1185">Reference proteome</keyword>
<dbReference type="CDD" id="cd00130">
    <property type="entry name" value="PAS"/>
    <property type="match status" value="1"/>
</dbReference>
<feature type="domain" description="PAS" evidence="10">
    <location>
        <begin position="19"/>
        <end position="88"/>
    </location>
</feature>
<reference evidence="13" key="1">
    <citation type="journal article" date="2019" name="Int. J. Syst. Evol. Microbiol.">
        <title>The Global Catalogue of Microorganisms (GCM) 10K type strain sequencing project: providing services to taxonomists for standard genome sequencing and annotation.</title>
        <authorList>
            <consortium name="The Broad Institute Genomics Platform"/>
            <consortium name="The Broad Institute Genome Sequencing Center for Infectious Disease"/>
            <person name="Wu L."/>
            <person name="Ma J."/>
        </authorList>
    </citation>
    <scope>NUCLEOTIDE SEQUENCE [LARGE SCALE GENOMIC DNA]</scope>
    <source>
        <strain evidence="13">CCUG 54527</strain>
    </source>
</reference>
<dbReference type="InterPro" id="IPR004358">
    <property type="entry name" value="Sig_transdc_His_kin-like_C"/>
</dbReference>
<evidence type="ECO:0000256" key="5">
    <source>
        <dbReference type="ARBA" id="ARBA00022741"/>
    </source>
</evidence>
<evidence type="ECO:0000256" key="8">
    <source>
        <dbReference type="ARBA" id="ARBA00023012"/>
    </source>
</evidence>
<dbReference type="SMART" id="SM00091">
    <property type="entry name" value="PAS"/>
    <property type="match status" value="1"/>
</dbReference>
<gene>
    <name evidence="12" type="ORF">ACFPYN_17710</name>
</gene>
<accession>A0ABW1LB75</accession>
<keyword evidence="6" id="KW-0418">Kinase</keyword>
<dbReference type="NCBIfam" id="TIGR00229">
    <property type="entry name" value="sensory_box"/>
    <property type="match status" value="1"/>
</dbReference>